<dbReference type="AlphaFoldDB" id="A0A6C2TVB4"/>
<evidence type="ECO:0000313" key="2">
    <source>
        <dbReference type="Proteomes" id="UP000366872"/>
    </source>
</evidence>
<name>A0A6C2TVB4_PONDE</name>
<protein>
    <submittedName>
        <fullName evidence="1">Uncharacterized protein</fullName>
    </submittedName>
</protein>
<dbReference type="Proteomes" id="UP000366872">
    <property type="component" value="Unassembled WGS sequence"/>
</dbReference>
<reference evidence="1 2" key="1">
    <citation type="submission" date="2019-04" db="EMBL/GenBank/DDBJ databases">
        <authorList>
            <person name="Van Vliet M D."/>
        </authorList>
    </citation>
    <scope>NUCLEOTIDE SEQUENCE [LARGE SCALE GENOMIC DNA]</scope>
    <source>
        <strain evidence="1 2">F1</strain>
    </source>
</reference>
<accession>A0A6C2TVB4</accession>
<dbReference type="EMBL" id="CAAHFG010000001">
    <property type="protein sequence ID" value="VGO11570.1"/>
    <property type="molecule type" value="Genomic_DNA"/>
</dbReference>
<evidence type="ECO:0000313" key="1">
    <source>
        <dbReference type="EMBL" id="VGO11570.1"/>
    </source>
</evidence>
<keyword evidence="2" id="KW-1185">Reference proteome</keyword>
<gene>
    <name evidence="1" type="ORF">PDESU_00115</name>
</gene>
<sequence>MVNQGGGNDIADAEASVELALVSAQVWRGQVQNEDFVLQPQFTVAQYGVSFNVWANYSFSKNYLDVENDLSEVDLSLAYTLPLDLNDVSFTIGAINYQFPANGPTTLNGLGTNSKSTTELFAAAYWLTFKEFVIPSATYYGDIGEIDGSYILFDIVAPYEVSDVLKVEVGFATGWGDARYNSGYWGTSDKGFNDYNFYGNASYEIMENLTASVNLTYTGLYGGQIEDAGGQRYEAKEKFWGGVNIAYDF</sequence>
<organism evidence="1 2">
    <name type="scientific">Pontiella desulfatans</name>
    <dbReference type="NCBI Taxonomy" id="2750659"/>
    <lineage>
        <taxon>Bacteria</taxon>
        <taxon>Pseudomonadati</taxon>
        <taxon>Kiritimatiellota</taxon>
        <taxon>Kiritimatiellia</taxon>
        <taxon>Kiritimatiellales</taxon>
        <taxon>Pontiellaceae</taxon>
        <taxon>Pontiella</taxon>
    </lineage>
</organism>
<proteinExistence type="predicted"/>